<comment type="catalytic activity">
    <reaction evidence="4">
        <text>N-terminal L-arginyl-[protein] + L-leucyl-tRNA(Leu) = N-terminal L-leucyl-L-arginyl-[protein] + tRNA(Leu) + H(+)</text>
        <dbReference type="Rhea" id="RHEA:50416"/>
        <dbReference type="Rhea" id="RHEA-COMP:9613"/>
        <dbReference type="Rhea" id="RHEA-COMP:9622"/>
        <dbReference type="Rhea" id="RHEA-COMP:12672"/>
        <dbReference type="Rhea" id="RHEA-COMP:12673"/>
        <dbReference type="ChEBI" id="CHEBI:15378"/>
        <dbReference type="ChEBI" id="CHEBI:64719"/>
        <dbReference type="ChEBI" id="CHEBI:78442"/>
        <dbReference type="ChEBI" id="CHEBI:78494"/>
        <dbReference type="ChEBI" id="CHEBI:133044"/>
        <dbReference type="EC" id="2.3.2.6"/>
    </reaction>
</comment>
<dbReference type="Gene3D" id="3.40.630.70">
    <property type="entry name" value="Leucyl/phenylalanyl-tRNA-protein transferase, C-terminal domain"/>
    <property type="match status" value="1"/>
</dbReference>
<dbReference type="OrthoDB" id="9790282at2"/>
<comment type="catalytic activity">
    <reaction evidence="4">
        <text>L-phenylalanyl-tRNA(Phe) + an N-terminal L-alpha-aminoacyl-[protein] = an N-terminal L-phenylalanyl-L-alpha-aminoacyl-[protein] + tRNA(Phe)</text>
        <dbReference type="Rhea" id="RHEA:43632"/>
        <dbReference type="Rhea" id="RHEA-COMP:9668"/>
        <dbReference type="Rhea" id="RHEA-COMP:9699"/>
        <dbReference type="Rhea" id="RHEA-COMP:10636"/>
        <dbReference type="Rhea" id="RHEA-COMP:10637"/>
        <dbReference type="ChEBI" id="CHEBI:78442"/>
        <dbReference type="ChEBI" id="CHEBI:78531"/>
        <dbReference type="ChEBI" id="CHEBI:78597"/>
        <dbReference type="ChEBI" id="CHEBI:83561"/>
        <dbReference type="EC" id="2.3.2.6"/>
    </reaction>
</comment>
<keyword evidence="8" id="KW-1185">Reference proteome</keyword>
<keyword evidence="1 4" id="KW-0963">Cytoplasm</keyword>
<dbReference type="SUPFAM" id="SSF55729">
    <property type="entry name" value="Acyl-CoA N-acyltransferases (Nat)"/>
    <property type="match status" value="1"/>
</dbReference>
<evidence type="ECO:0000256" key="4">
    <source>
        <dbReference type="HAMAP-Rule" id="MF_00688"/>
    </source>
</evidence>
<evidence type="ECO:0000256" key="3">
    <source>
        <dbReference type="ARBA" id="ARBA00023315"/>
    </source>
</evidence>
<evidence type="ECO:0000313" key="8">
    <source>
        <dbReference type="Proteomes" id="UP000016646"/>
    </source>
</evidence>
<dbReference type="GO" id="GO:0030163">
    <property type="term" value="P:protein catabolic process"/>
    <property type="evidence" value="ECO:0007669"/>
    <property type="project" value="UniProtKB-UniRule"/>
</dbReference>
<dbReference type="InterPro" id="IPR004616">
    <property type="entry name" value="Leu/Phe-tRNA_Trfase"/>
</dbReference>
<evidence type="ECO:0000313" key="6">
    <source>
        <dbReference type="EMBL" id="ERK04834.1"/>
    </source>
</evidence>
<comment type="function">
    <text evidence="4">Functions in the N-end rule pathway of protein degradation where it conjugates Leu, Phe and, less efficiently, Met from aminoacyl-tRNAs to the N-termini of proteins containing an N-terminal arginine or lysine.</text>
</comment>
<keyword evidence="3 4" id="KW-0012">Acyltransferase</keyword>
<dbReference type="RefSeq" id="WP_021330362.1">
    <property type="nucleotide sequence ID" value="NZ_AUZJ01000034.1"/>
</dbReference>
<dbReference type="EMBL" id="AVQI01000012">
    <property type="protein sequence ID" value="ERK04834.1"/>
    <property type="molecule type" value="Genomic_DNA"/>
</dbReference>
<dbReference type="EMBL" id="AUZJ01000034">
    <property type="protein sequence ID" value="ERF60774.1"/>
    <property type="molecule type" value="Genomic_DNA"/>
</dbReference>
<dbReference type="STRING" id="1125725.HMPREF1325_2034"/>
<dbReference type="InterPro" id="IPR016181">
    <property type="entry name" value="Acyl_CoA_acyltransferase"/>
</dbReference>
<dbReference type="PANTHER" id="PTHR30098">
    <property type="entry name" value="LEUCYL/PHENYLALANYL-TRNA--PROTEIN TRANSFERASE"/>
    <property type="match status" value="1"/>
</dbReference>
<dbReference type="Gene3D" id="3.30.70.3550">
    <property type="entry name" value="Leucyl/phenylalanyl-tRNA-protein transferase, N-terminal domain"/>
    <property type="match status" value="1"/>
</dbReference>
<keyword evidence="2 4" id="KW-0808">Transferase</keyword>
<dbReference type="InterPro" id="IPR042203">
    <property type="entry name" value="Leu/Phe-tRNA_Trfase_C"/>
</dbReference>
<evidence type="ECO:0000313" key="5">
    <source>
        <dbReference type="EMBL" id="ERF60774.1"/>
    </source>
</evidence>
<dbReference type="GO" id="GO:0008914">
    <property type="term" value="F:leucyl-tRNA--protein transferase activity"/>
    <property type="evidence" value="ECO:0007669"/>
    <property type="project" value="UniProtKB-UniRule"/>
</dbReference>
<dbReference type="GO" id="GO:0005737">
    <property type="term" value="C:cytoplasm"/>
    <property type="evidence" value="ECO:0007669"/>
    <property type="project" value="UniProtKB-SubCell"/>
</dbReference>
<evidence type="ECO:0000256" key="2">
    <source>
        <dbReference type="ARBA" id="ARBA00022679"/>
    </source>
</evidence>
<evidence type="ECO:0000256" key="1">
    <source>
        <dbReference type="ARBA" id="ARBA00022490"/>
    </source>
</evidence>
<comment type="subcellular location">
    <subcellularLocation>
        <location evidence="4">Cytoplasm</location>
    </subcellularLocation>
</comment>
<dbReference type="NCBIfam" id="TIGR00667">
    <property type="entry name" value="aat"/>
    <property type="match status" value="1"/>
</dbReference>
<proteinExistence type="inferred from homology"/>
<dbReference type="eggNOG" id="COG2360">
    <property type="taxonomic scope" value="Bacteria"/>
</dbReference>
<dbReference type="PANTHER" id="PTHR30098:SF2">
    <property type="entry name" value="LEUCYL_PHENYLALANYL-TRNA--PROTEIN TRANSFERASE"/>
    <property type="match status" value="1"/>
</dbReference>
<protein>
    <recommendedName>
        <fullName evidence="4">Leucyl/phenylalanyl-tRNA--protein transferase</fullName>
        <ecNumber evidence="4">2.3.2.6</ecNumber>
    </recommendedName>
    <alternativeName>
        <fullName evidence="4">L/F-transferase</fullName>
    </alternativeName>
    <alternativeName>
        <fullName evidence="4">Leucyltransferase</fullName>
    </alternativeName>
    <alternativeName>
        <fullName evidence="4">Phenyalanyltransferase</fullName>
    </alternativeName>
</protein>
<comment type="similarity">
    <text evidence="4">Belongs to the L/F-transferase family.</text>
</comment>
<accession>U1GW19</accession>
<dbReference type="Pfam" id="PF03588">
    <property type="entry name" value="Leu_Phe_trans"/>
    <property type="match status" value="1"/>
</dbReference>
<name>U1GW19_TRESO</name>
<comment type="caution">
    <text evidence="5">The sequence shown here is derived from an EMBL/GenBank/DDBJ whole genome shotgun (WGS) entry which is preliminary data.</text>
</comment>
<evidence type="ECO:0000313" key="7">
    <source>
        <dbReference type="Proteomes" id="UP000016412"/>
    </source>
</evidence>
<dbReference type="InterPro" id="IPR042221">
    <property type="entry name" value="Leu/Phe-tRNA_Trfase_N"/>
</dbReference>
<comment type="catalytic activity">
    <reaction evidence="4">
        <text>N-terminal L-lysyl-[protein] + L-leucyl-tRNA(Leu) = N-terminal L-leucyl-L-lysyl-[protein] + tRNA(Leu) + H(+)</text>
        <dbReference type="Rhea" id="RHEA:12340"/>
        <dbReference type="Rhea" id="RHEA-COMP:9613"/>
        <dbReference type="Rhea" id="RHEA-COMP:9622"/>
        <dbReference type="Rhea" id="RHEA-COMP:12670"/>
        <dbReference type="Rhea" id="RHEA-COMP:12671"/>
        <dbReference type="ChEBI" id="CHEBI:15378"/>
        <dbReference type="ChEBI" id="CHEBI:65249"/>
        <dbReference type="ChEBI" id="CHEBI:78442"/>
        <dbReference type="ChEBI" id="CHEBI:78494"/>
        <dbReference type="ChEBI" id="CHEBI:133043"/>
        <dbReference type="EC" id="2.3.2.6"/>
    </reaction>
</comment>
<reference evidence="7 8" key="1">
    <citation type="submission" date="2013-08" db="EMBL/GenBank/DDBJ databases">
        <authorList>
            <person name="Durkin A.S."/>
            <person name="Haft D.R."/>
            <person name="McCorrison J."/>
            <person name="Torralba M."/>
            <person name="Gillis M."/>
            <person name="Haft D.H."/>
            <person name="Methe B."/>
            <person name="Sutton G."/>
            <person name="Nelson K.E."/>
        </authorList>
    </citation>
    <scope>NUCLEOTIDE SEQUENCE [LARGE SCALE GENOMIC DNA]</scope>
    <source>
        <strain evidence="6 8">ATCC 35536</strain>
        <strain evidence="5 7">VPI DR56BR1116</strain>
    </source>
</reference>
<gene>
    <name evidence="4 5" type="primary">aat</name>
    <name evidence="6" type="ORF">HMPREF0860_2228</name>
    <name evidence="5" type="ORF">HMPREF1325_2034</name>
</gene>
<dbReference type="EC" id="2.3.2.6" evidence="4"/>
<dbReference type="AlphaFoldDB" id="U1GW19"/>
<dbReference type="PATRIC" id="fig|1125725.3.peg.1289"/>
<sequence>MENVDWQEKLGAERFGSGFEYTHFFVRDAGRNGLLGYTEHITPELAFSAYLQGIFPWYDEDSGDPVLWWSPDPRFVLPVKEIRFPRSAVRFLKHSPYTYTIDAAFSRVIENCARVPRAGQDGTWIGERMIDIYCALHERGIAHSVEAWHGGELAGGLYGVLIGKVFCGESMFTLESNAGKSAFMLFAKAFERCGGVLIDSQVYTENIARYGGRNISRTAFLRMESELLSQKLSGDLHKVFAEIAAETVCAFAHECG</sequence>
<dbReference type="Proteomes" id="UP000016646">
    <property type="component" value="Unassembled WGS sequence"/>
</dbReference>
<organism evidence="5 7">
    <name type="scientific">Treponema socranskii subsp. socranskii VPI DR56BR1116 = ATCC 35536</name>
    <dbReference type="NCBI Taxonomy" id="1125725"/>
    <lineage>
        <taxon>Bacteria</taxon>
        <taxon>Pseudomonadati</taxon>
        <taxon>Spirochaetota</taxon>
        <taxon>Spirochaetia</taxon>
        <taxon>Spirochaetales</taxon>
        <taxon>Treponemataceae</taxon>
        <taxon>Treponema</taxon>
    </lineage>
</organism>
<dbReference type="Proteomes" id="UP000016412">
    <property type="component" value="Unassembled WGS sequence"/>
</dbReference>
<dbReference type="HAMAP" id="MF_00688">
    <property type="entry name" value="Leu_Phe_trans"/>
    <property type="match status" value="1"/>
</dbReference>